<dbReference type="AlphaFoldDB" id="A0A0G1U2P3"/>
<reference evidence="2 3" key="1">
    <citation type="journal article" date="2015" name="Nature">
        <title>rRNA introns, odd ribosomes, and small enigmatic genomes across a large radiation of phyla.</title>
        <authorList>
            <person name="Brown C.T."/>
            <person name="Hug L.A."/>
            <person name="Thomas B.C."/>
            <person name="Sharon I."/>
            <person name="Castelle C.J."/>
            <person name="Singh A."/>
            <person name="Wilkins M.J."/>
            <person name="Williams K.H."/>
            <person name="Banfield J.F."/>
        </authorList>
    </citation>
    <scope>NUCLEOTIDE SEQUENCE [LARGE SCALE GENOMIC DNA]</scope>
</reference>
<dbReference type="Pfam" id="PF02498">
    <property type="entry name" value="Bro-N"/>
    <property type="match status" value="1"/>
</dbReference>
<evidence type="ECO:0000259" key="1">
    <source>
        <dbReference type="SMART" id="SM01040"/>
    </source>
</evidence>
<dbReference type="Proteomes" id="UP000034739">
    <property type="component" value="Unassembled WGS sequence"/>
</dbReference>
<protein>
    <submittedName>
        <fullName evidence="2">Prophage antirepressor</fullName>
    </submittedName>
</protein>
<evidence type="ECO:0000313" key="2">
    <source>
        <dbReference type="EMBL" id="KKU88367.1"/>
    </source>
</evidence>
<organism evidence="2 3">
    <name type="scientific">Candidatus Gottesmanbacteria bacterium GW2011_GWA2_47_9</name>
    <dbReference type="NCBI Taxonomy" id="1618445"/>
    <lineage>
        <taxon>Bacteria</taxon>
        <taxon>Candidatus Gottesmaniibacteriota</taxon>
    </lineage>
</organism>
<sequence>MDSTKISLFKGKQIRKTLHNDEWWFVIEDVVLALIDSNDPKQYIQRMKYRDPQLSKGWVQIVHTLEVSTEGGKQKMLCANTEVIFRIIQSIPSRKAEPFKRWLARVGYERVQEIENPELATKRTRMLYKLKGYSDDWIEKRMRGIAIREELTDQWQKRGAREDKDYEILTAEISKATFGVTPDEYKKLKGLRRENLRDHMDDFELIFNMLGERATTEIHRNENSWGVPKLKADAKAGGDIAGGARKKLEKRLGRSVVSKKNFLHEPEEKKRLK</sequence>
<comment type="caution">
    <text evidence="2">The sequence shown here is derived from an EMBL/GenBank/DDBJ whole genome shotgun (WGS) entry which is preliminary data.</text>
</comment>
<name>A0A0G1U2P3_9BACT</name>
<feature type="domain" description="Bro-N" evidence="1">
    <location>
        <begin position="13"/>
        <end position="109"/>
    </location>
</feature>
<dbReference type="InterPro" id="IPR003497">
    <property type="entry name" value="BRO_N_domain"/>
</dbReference>
<gene>
    <name evidence="2" type="ORF">UY16_C0008G0014</name>
</gene>
<accession>A0A0G1U2P3</accession>
<proteinExistence type="predicted"/>
<dbReference type="PATRIC" id="fig|1618445.3.peg.263"/>
<dbReference type="SMART" id="SM01040">
    <property type="entry name" value="Bro-N"/>
    <property type="match status" value="1"/>
</dbReference>
<dbReference type="EMBL" id="LCOY01000008">
    <property type="protein sequence ID" value="KKU88367.1"/>
    <property type="molecule type" value="Genomic_DNA"/>
</dbReference>
<evidence type="ECO:0000313" key="3">
    <source>
        <dbReference type="Proteomes" id="UP000034739"/>
    </source>
</evidence>